<protein>
    <submittedName>
        <fullName evidence="1">NADH-quinone oxidoreductase subunit E</fullName>
    </submittedName>
</protein>
<evidence type="ECO:0000313" key="1">
    <source>
        <dbReference type="EMBL" id="MBB6352850.1"/>
    </source>
</evidence>
<proteinExistence type="predicted"/>
<keyword evidence="2" id="KW-1185">Reference proteome</keyword>
<accession>A0A7X0F4F2</accession>
<name>A0A7X0F4F2_9HYPH</name>
<reference evidence="1 2" key="1">
    <citation type="submission" date="2020-08" db="EMBL/GenBank/DDBJ databases">
        <title>Genomic Encyclopedia of Type Strains, Phase IV (KMG-IV): sequencing the most valuable type-strain genomes for metagenomic binning, comparative biology and taxonomic classification.</title>
        <authorList>
            <person name="Goeker M."/>
        </authorList>
    </citation>
    <scope>NUCLEOTIDE SEQUENCE [LARGE SCALE GENOMIC DNA]</scope>
    <source>
        <strain evidence="1 2">DSM 7051</strain>
    </source>
</reference>
<dbReference type="Proteomes" id="UP000536262">
    <property type="component" value="Unassembled WGS sequence"/>
</dbReference>
<gene>
    <name evidence="1" type="ORF">GGR00_000602</name>
</gene>
<dbReference type="Gene3D" id="1.10.150.20">
    <property type="entry name" value="5' to 3' exonuclease, C-terminal subdomain"/>
    <property type="match status" value="1"/>
</dbReference>
<dbReference type="EMBL" id="JACHOU010000001">
    <property type="protein sequence ID" value="MBB6352850.1"/>
    <property type="molecule type" value="Genomic_DNA"/>
</dbReference>
<evidence type="ECO:0000313" key="2">
    <source>
        <dbReference type="Proteomes" id="UP000536262"/>
    </source>
</evidence>
<comment type="caution">
    <text evidence="1">The sequence shown here is derived from an EMBL/GenBank/DDBJ whole genome shotgun (WGS) entry which is preliminary data.</text>
</comment>
<dbReference type="RefSeq" id="WP_246441258.1">
    <property type="nucleotide sequence ID" value="NZ_BAABEG010000001.1"/>
</dbReference>
<dbReference type="AlphaFoldDB" id="A0A7X0F4F2"/>
<sequence>MSTFPIPESAVPEMERLEQMNRDFVAMLPKEFGGTANLMVHPAAGIAAASALSVGLASHAMGVWIGAVTGASEAAQRLFSPDFGDFTGATQAKPVRETTAKRDAASTASLIAEVKTLARKLEKAEAKPAVVAATDPMGVEAAGVEAAPAGIQPEDFRQPASIERPEAADDLKAISGIGPKLEQVLNGLGIWTYGQIAGWTPEEVAWADDYLGFKGRIGRDDWIGQAVTLAGGNSAA</sequence>
<organism evidence="1 2">
    <name type="scientific">Aminobacter aganoensis</name>
    <dbReference type="NCBI Taxonomy" id="83264"/>
    <lineage>
        <taxon>Bacteria</taxon>
        <taxon>Pseudomonadati</taxon>
        <taxon>Pseudomonadota</taxon>
        <taxon>Alphaproteobacteria</taxon>
        <taxon>Hyphomicrobiales</taxon>
        <taxon>Phyllobacteriaceae</taxon>
        <taxon>Aminobacter</taxon>
    </lineage>
</organism>